<evidence type="ECO:0000256" key="6">
    <source>
        <dbReference type="RuleBase" id="RU004914"/>
    </source>
</evidence>
<dbReference type="GO" id="GO:0015297">
    <property type="term" value="F:antiporter activity"/>
    <property type="evidence" value="ECO:0007669"/>
    <property type="project" value="InterPro"/>
</dbReference>
<evidence type="ECO:0000256" key="3">
    <source>
        <dbReference type="ARBA" id="ARBA00022692"/>
    </source>
</evidence>
<reference evidence="8 10" key="2">
    <citation type="journal article" date="2018" name="Plant J.">
        <title>The Physcomitrella patens chromosome-scale assembly reveals moss genome structure and evolution.</title>
        <authorList>
            <person name="Lang D."/>
            <person name="Ullrich K.K."/>
            <person name="Murat F."/>
            <person name="Fuchs J."/>
            <person name="Jenkins J."/>
            <person name="Haas F.B."/>
            <person name="Piednoel M."/>
            <person name="Gundlach H."/>
            <person name="Van Bel M."/>
            <person name="Meyberg R."/>
            <person name="Vives C."/>
            <person name="Morata J."/>
            <person name="Symeonidi A."/>
            <person name="Hiss M."/>
            <person name="Muchero W."/>
            <person name="Kamisugi Y."/>
            <person name="Saleh O."/>
            <person name="Blanc G."/>
            <person name="Decker E.L."/>
            <person name="van Gessel N."/>
            <person name="Grimwood J."/>
            <person name="Hayes R.D."/>
            <person name="Graham S.W."/>
            <person name="Gunter L.E."/>
            <person name="McDaniel S.F."/>
            <person name="Hoernstein S.N.W."/>
            <person name="Larsson A."/>
            <person name="Li F.W."/>
            <person name="Perroud P.F."/>
            <person name="Phillips J."/>
            <person name="Ranjan P."/>
            <person name="Rokshar D.S."/>
            <person name="Rothfels C.J."/>
            <person name="Schneider L."/>
            <person name="Shu S."/>
            <person name="Stevenson D.W."/>
            <person name="Thummler F."/>
            <person name="Tillich M."/>
            <person name="Villarreal Aguilar J.C."/>
            <person name="Widiez T."/>
            <person name="Wong G.K."/>
            <person name="Wymore A."/>
            <person name="Zhang Y."/>
            <person name="Zimmer A.D."/>
            <person name="Quatrano R.S."/>
            <person name="Mayer K.F.X."/>
            <person name="Goodstein D."/>
            <person name="Casacuberta J.M."/>
            <person name="Vandepoele K."/>
            <person name="Reski R."/>
            <person name="Cuming A.C."/>
            <person name="Tuskan G.A."/>
            <person name="Maumus F."/>
            <person name="Salse J."/>
            <person name="Schmutz J."/>
            <person name="Rensing S.A."/>
        </authorList>
    </citation>
    <scope>NUCLEOTIDE SEQUENCE [LARGE SCALE GENOMIC DNA]</scope>
    <source>
        <strain evidence="9 10">cv. Gransden 2004</strain>
    </source>
</reference>
<evidence type="ECO:0000256" key="4">
    <source>
        <dbReference type="ARBA" id="ARBA00022989"/>
    </source>
</evidence>
<dbReference type="EnsemblPlants" id="Pp3c5_21630V3.2">
    <property type="protein sequence ID" value="Pp3c5_21630V3.2"/>
    <property type="gene ID" value="Pp3c5_21630"/>
</dbReference>
<evidence type="ECO:0000256" key="5">
    <source>
        <dbReference type="ARBA" id="ARBA00023136"/>
    </source>
</evidence>
<dbReference type="CDD" id="cd13132">
    <property type="entry name" value="MATE_eukaryotic"/>
    <property type="match status" value="1"/>
</dbReference>
<organism evidence="8">
    <name type="scientific">Physcomitrium patens</name>
    <name type="common">Spreading-leaved earth moss</name>
    <name type="synonym">Physcomitrella patens</name>
    <dbReference type="NCBI Taxonomy" id="3218"/>
    <lineage>
        <taxon>Eukaryota</taxon>
        <taxon>Viridiplantae</taxon>
        <taxon>Streptophyta</taxon>
        <taxon>Embryophyta</taxon>
        <taxon>Bryophyta</taxon>
        <taxon>Bryophytina</taxon>
        <taxon>Bryopsida</taxon>
        <taxon>Funariidae</taxon>
        <taxon>Funariales</taxon>
        <taxon>Funariaceae</taxon>
        <taxon>Physcomitrium</taxon>
    </lineage>
</organism>
<sequence length="639" mass="69250">MGYPVQFHTEGAVQSSDDESDSDFRESEPLLQVQLVAPPSSDDELESFVGEKPGFLGLLDSSMRNPMKFDRERAVPSSDDESDSDHSHESIPLFHVHSKAPPSSDDESEVSLCKENPLQQCPSPYQIFEELKNLLEIAGPLAALNCVLYVRAMVSVLCLGRLGGLQLAGGALSLGFTNITGYSVLSGLATGMDPICSQGIGSENYRLIGLALQRTILILLTACLPISLLWYNLESILLALRQDPEITAMASLYCFFTIPDLLANSIMHPLKIYLKSVGLAAPMFWCSALAVVLHVPLNILFVFILDLGVPGVAIAVVCTNFNMVFFNLGYLKYSDVLKDRWVPWSTECLRGWGPILTLALPSCLAVCLEWWWYEIVTLLAGYLPNPQVAVATTGVIIQTTALMYTFPQALSSSVSTRVGKELGAGNPARARIATFVALSCALIVAVVSLTWTTVLRGIWGHVFTKDENVLALTAAVLPLIGLCELGNCPQTTGVGVLRGSARPWTGASINLGSFYLVGTPVAVALAFWFRIGFGGLWYGLLAAQIACAASILFVVLRTDWEDEGLQLMVKTSNRVVPMDIDEVQLEEGLFSPKKIQSGGLITNVNLDSETRLVTVDGATGQHYSHCGINIAQQESYQCT</sequence>
<feature type="region of interest" description="Disordered" evidence="7">
    <location>
        <begin position="1"/>
        <end position="28"/>
    </location>
</feature>
<feature type="transmembrane region" description="Helical" evidence="6">
    <location>
        <begin position="311"/>
        <end position="331"/>
    </location>
</feature>
<dbReference type="RefSeq" id="XP_024376801.1">
    <property type="nucleotide sequence ID" value="XM_024521033.2"/>
</dbReference>
<dbReference type="GO" id="GO:1990961">
    <property type="term" value="P:xenobiotic detoxification by transmembrane export across the plasma membrane"/>
    <property type="evidence" value="ECO:0007669"/>
    <property type="project" value="InterPro"/>
</dbReference>
<dbReference type="InterPro" id="IPR045069">
    <property type="entry name" value="MATE_euk"/>
</dbReference>
<dbReference type="EnsemblPlants" id="Pp3c5_21630V3.1">
    <property type="protein sequence ID" value="Pp3c5_21630V3.1"/>
    <property type="gene ID" value="Pp3c5_21630"/>
</dbReference>
<keyword evidence="10" id="KW-1185">Reference proteome</keyword>
<name>A0A2K1KKM3_PHYPA</name>
<dbReference type="Gramene" id="Pp3c5_21630V3.2">
    <property type="protein sequence ID" value="Pp3c5_21630V3.2"/>
    <property type="gene ID" value="Pp3c5_21630"/>
</dbReference>
<dbReference type="AlphaFoldDB" id="A0A2K1KKM3"/>
<feature type="transmembrane region" description="Helical" evidence="6">
    <location>
        <begin position="428"/>
        <end position="449"/>
    </location>
</feature>
<feature type="transmembrane region" description="Helical" evidence="6">
    <location>
        <begin position="246"/>
        <end position="267"/>
    </location>
</feature>
<reference evidence="8 10" key="1">
    <citation type="journal article" date="2008" name="Science">
        <title>The Physcomitrella genome reveals evolutionary insights into the conquest of land by plants.</title>
        <authorList>
            <person name="Rensing S."/>
            <person name="Lang D."/>
            <person name="Zimmer A."/>
            <person name="Terry A."/>
            <person name="Salamov A."/>
            <person name="Shapiro H."/>
            <person name="Nishiyama T."/>
            <person name="Perroud P.-F."/>
            <person name="Lindquist E."/>
            <person name="Kamisugi Y."/>
            <person name="Tanahashi T."/>
            <person name="Sakakibara K."/>
            <person name="Fujita T."/>
            <person name="Oishi K."/>
            <person name="Shin-I T."/>
            <person name="Kuroki Y."/>
            <person name="Toyoda A."/>
            <person name="Suzuki Y."/>
            <person name="Hashimoto A."/>
            <person name="Yamaguchi K."/>
            <person name="Sugano A."/>
            <person name="Kohara Y."/>
            <person name="Fujiyama A."/>
            <person name="Anterola A."/>
            <person name="Aoki S."/>
            <person name="Ashton N."/>
            <person name="Barbazuk W.B."/>
            <person name="Barker E."/>
            <person name="Bennetzen J."/>
            <person name="Bezanilla M."/>
            <person name="Blankenship R."/>
            <person name="Cho S.H."/>
            <person name="Dutcher S."/>
            <person name="Estelle M."/>
            <person name="Fawcett J.A."/>
            <person name="Gundlach H."/>
            <person name="Hanada K."/>
            <person name="Heyl A."/>
            <person name="Hicks K.A."/>
            <person name="Hugh J."/>
            <person name="Lohr M."/>
            <person name="Mayer K."/>
            <person name="Melkozernov A."/>
            <person name="Murata T."/>
            <person name="Nelson D."/>
            <person name="Pils B."/>
            <person name="Prigge M."/>
            <person name="Reiss B."/>
            <person name="Renner T."/>
            <person name="Rombauts S."/>
            <person name="Rushton P."/>
            <person name="Sanderfoot A."/>
            <person name="Schween G."/>
            <person name="Shiu S.-H."/>
            <person name="Stueber K."/>
            <person name="Theodoulou F.L."/>
            <person name="Tu H."/>
            <person name="Van de Peer Y."/>
            <person name="Verrier P.J."/>
            <person name="Waters E."/>
            <person name="Wood A."/>
            <person name="Yang L."/>
            <person name="Cove D."/>
            <person name="Cuming A."/>
            <person name="Hasebe M."/>
            <person name="Lucas S."/>
            <person name="Mishler D.B."/>
            <person name="Reski R."/>
            <person name="Grigoriev I."/>
            <person name="Quatrano R.S."/>
            <person name="Boore J.L."/>
        </authorList>
    </citation>
    <scope>NUCLEOTIDE SEQUENCE [LARGE SCALE GENOMIC DNA]</scope>
    <source>
        <strain evidence="9 10">cv. Gransden 2004</strain>
    </source>
</reference>
<feature type="transmembrane region" description="Helical" evidence="6">
    <location>
        <begin position="469"/>
        <end position="488"/>
    </location>
</feature>
<gene>
    <name evidence="9" type="primary">LOC112282894</name>
    <name evidence="8" type="ORF">PHYPA_007999</name>
</gene>
<evidence type="ECO:0000256" key="2">
    <source>
        <dbReference type="ARBA" id="ARBA00010199"/>
    </source>
</evidence>
<feature type="region of interest" description="Disordered" evidence="7">
    <location>
        <begin position="67"/>
        <end position="88"/>
    </location>
</feature>
<evidence type="ECO:0000256" key="7">
    <source>
        <dbReference type="SAM" id="MobiDB-lite"/>
    </source>
</evidence>
<feature type="transmembrane region" description="Helical" evidence="6">
    <location>
        <begin position="535"/>
        <end position="556"/>
    </location>
</feature>
<dbReference type="NCBIfam" id="TIGR00797">
    <property type="entry name" value="matE"/>
    <property type="match status" value="1"/>
</dbReference>
<dbReference type="GO" id="GO:0016020">
    <property type="term" value="C:membrane"/>
    <property type="evidence" value="ECO:0000318"/>
    <property type="project" value="GO_Central"/>
</dbReference>
<dbReference type="PaxDb" id="3218-PP1S218_111V6.1"/>
<dbReference type="GO" id="GO:0022857">
    <property type="term" value="F:transmembrane transporter activity"/>
    <property type="evidence" value="ECO:0000318"/>
    <property type="project" value="GO_Central"/>
</dbReference>
<evidence type="ECO:0000313" key="10">
    <source>
        <dbReference type="Proteomes" id="UP000006727"/>
    </source>
</evidence>
<evidence type="ECO:0000256" key="1">
    <source>
        <dbReference type="ARBA" id="ARBA00004141"/>
    </source>
</evidence>
<dbReference type="GO" id="GO:0042910">
    <property type="term" value="F:xenobiotic transmembrane transporter activity"/>
    <property type="evidence" value="ECO:0007669"/>
    <property type="project" value="InterPro"/>
</dbReference>
<accession>A0A2K1KKM3</accession>
<keyword evidence="3 6" id="KW-0812">Transmembrane</keyword>
<feature type="transmembrane region" description="Helical" evidence="6">
    <location>
        <begin position="352"/>
        <end position="373"/>
    </location>
</feature>
<feature type="transmembrane region" description="Helical" evidence="6">
    <location>
        <begin position="509"/>
        <end position="529"/>
    </location>
</feature>
<comment type="subcellular location">
    <subcellularLocation>
        <location evidence="1">Membrane</location>
        <topology evidence="1">Multi-pass membrane protein</topology>
    </subcellularLocation>
</comment>
<evidence type="ECO:0000313" key="9">
    <source>
        <dbReference type="EnsemblPlants" id="Pp3c5_21630V3.1"/>
    </source>
</evidence>
<reference evidence="9" key="3">
    <citation type="submission" date="2020-12" db="UniProtKB">
        <authorList>
            <consortium name="EnsemblPlants"/>
        </authorList>
    </citation>
    <scope>IDENTIFICATION</scope>
</reference>
<evidence type="ECO:0000313" key="8">
    <source>
        <dbReference type="EMBL" id="PNR54322.1"/>
    </source>
</evidence>
<comment type="similarity">
    <text evidence="2 6">Belongs to the multi antimicrobial extrusion (MATE) (TC 2.A.66.1) family.</text>
</comment>
<dbReference type="Pfam" id="PF01554">
    <property type="entry name" value="MatE"/>
    <property type="match status" value="2"/>
</dbReference>
<dbReference type="STRING" id="3218.A0A2K1KKM3"/>
<dbReference type="Proteomes" id="UP000006727">
    <property type="component" value="Chromosome 5"/>
</dbReference>
<dbReference type="GeneID" id="112282894"/>
<protein>
    <recommendedName>
        <fullName evidence="6">Protein DETOXIFICATION</fullName>
    </recommendedName>
    <alternativeName>
        <fullName evidence="6">Multidrug and toxic compound extrusion protein</fullName>
    </alternativeName>
</protein>
<feature type="transmembrane region" description="Helical" evidence="6">
    <location>
        <begin position="279"/>
        <end position="305"/>
    </location>
</feature>
<dbReference type="OrthoDB" id="2126698at2759"/>
<feature type="transmembrane region" description="Helical" evidence="6">
    <location>
        <begin position="216"/>
        <end position="240"/>
    </location>
</feature>
<dbReference type="Gramene" id="Pp3c5_21630V3.1">
    <property type="protein sequence ID" value="Pp3c5_21630V3.1"/>
    <property type="gene ID" value="Pp3c5_21630"/>
</dbReference>
<dbReference type="FunCoup" id="A0A2K1KKM3">
    <property type="interactions" value="6"/>
</dbReference>
<dbReference type="KEGG" id="ppp:112282894"/>
<keyword evidence="5 6" id="KW-0472">Membrane</keyword>
<keyword evidence="4 6" id="KW-1133">Transmembrane helix</keyword>
<proteinExistence type="inferred from homology"/>
<dbReference type="PANTHER" id="PTHR11206">
    <property type="entry name" value="MULTIDRUG RESISTANCE PROTEIN"/>
    <property type="match status" value="1"/>
</dbReference>
<dbReference type="InterPro" id="IPR002528">
    <property type="entry name" value="MATE_fam"/>
</dbReference>
<dbReference type="EMBL" id="ABEU02000005">
    <property type="protein sequence ID" value="PNR54322.1"/>
    <property type="molecule type" value="Genomic_DNA"/>
</dbReference>
<feature type="transmembrane region" description="Helical" evidence="6">
    <location>
        <begin position="388"/>
        <end position="407"/>
    </location>
</feature>